<evidence type="ECO:0000256" key="1">
    <source>
        <dbReference type="SAM" id="MobiDB-lite"/>
    </source>
</evidence>
<gene>
    <name evidence="3" type="ORF">LSH36_97g01005</name>
</gene>
<feature type="transmembrane region" description="Helical" evidence="2">
    <location>
        <begin position="58"/>
        <end position="79"/>
    </location>
</feature>
<feature type="compositionally biased region" description="Basic and acidic residues" evidence="1">
    <location>
        <begin position="210"/>
        <end position="219"/>
    </location>
</feature>
<reference evidence="3" key="1">
    <citation type="journal article" date="2023" name="Mol. Biol. Evol.">
        <title>Third-Generation Sequencing Reveals the Adaptive Role of the Epigenome in Three Deep-Sea Polychaetes.</title>
        <authorList>
            <person name="Perez M."/>
            <person name="Aroh O."/>
            <person name="Sun Y."/>
            <person name="Lan Y."/>
            <person name="Juniper S.K."/>
            <person name="Young C.R."/>
            <person name="Angers B."/>
            <person name="Qian P.Y."/>
        </authorList>
    </citation>
    <scope>NUCLEOTIDE SEQUENCE</scope>
    <source>
        <strain evidence="3">P08H-3</strain>
    </source>
</reference>
<feature type="compositionally biased region" description="Polar residues" evidence="1">
    <location>
        <begin position="199"/>
        <end position="208"/>
    </location>
</feature>
<keyword evidence="2" id="KW-1133">Transmembrane helix</keyword>
<keyword evidence="4" id="KW-1185">Reference proteome</keyword>
<evidence type="ECO:0000256" key="2">
    <source>
        <dbReference type="SAM" id="Phobius"/>
    </source>
</evidence>
<organism evidence="3 4">
    <name type="scientific">Paralvinella palmiformis</name>
    <dbReference type="NCBI Taxonomy" id="53620"/>
    <lineage>
        <taxon>Eukaryota</taxon>
        <taxon>Metazoa</taxon>
        <taxon>Spiralia</taxon>
        <taxon>Lophotrochozoa</taxon>
        <taxon>Annelida</taxon>
        <taxon>Polychaeta</taxon>
        <taxon>Sedentaria</taxon>
        <taxon>Canalipalpata</taxon>
        <taxon>Terebellida</taxon>
        <taxon>Terebelliformia</taxon>
        <taxon>Alvinellidae</taxon>
        <taxon>Paralvinella</taxon>
    </lineage>
</organism>
<name>A0AAD9NBH6_9ANNE</name>
<comment type="caution">
    <text evidence="3">The sequence shown here is derived from an EMBL/GenBank/DDBJ whole genome shotgun (WGS) entry which is preliminary data.</text>
</comment>
<dbReference type="Proteomes" id="UP001208570">
    <property type="component" value="Unassembled WGS sequence"/>
</dbReference>
<evidence type="ECO:0000313" key="3">
    <source>
        <dbReference type="EMBL" id="KAK2162488.1"/>
    </source>
</evidence>
<dbReference type="EMBL" id="JAODUP010000097">
    <property type="protein sequence ID" value="KAK2162488.1"/>
    <property type="molecule type" value="Genomic_DNA"/>
</dbReference>
<evidence type="ECO:0000313" key="4">
    <source>
        <dbReference type="Proteomes" id="UP001208570"/>
    </source>
</evidence>
<keyword evidence="2" id="KW-0472">Membrane</keyword>
<feature type="region of interest" description="Disordered" evidence="1">
    <location>
        <begin position="179"/>
        <end position="222"/>
    </location>
</feature>
<proteinExistence type="predicted"/>
<dbReference type="AlphaFoldDB" id="A0AAD9NBH6"/>
<protein>
    <submittedName>
        <fullName evidence="3">Uncharacterized protein</fullName>
    </submittedName>
</protein>
<feature type="region of interest" description="Disordered" evidence="1">
    <location>
        <begin position="238"/>
        <end position="369"/>
    </location>
</feature>
<dbReference type="Gene3D" id="3.40.190.10">
    <property type="entry name" value="Periplasmic binding protein-like II"/>
    <property type="match status" value="1"/>
</dbReference>
<keyword evidence="2" id="KW-0812">Transmembrane</keyword>
<sequence>MTGYGVGFPKGSKWIDRVNHHLSQYQYDGYMERLQKFWLAGACKKGSEEGEMSMPLGILNFTSAFILLAGGILSFYFLIYTQSMGKSLTFEQSVREAIELQKHFKCKNPICETQVWKLKHELDLALLRIERLQKQASERGISYDKRAVWKETTGSKPVSDHAAPSIGWKRDALQLPGATYGERSKTRIGDGSPDPATRVRSQGSSCRDCSQPHRQSDATRDDDDYYYYYPAAECHPSSAKARTGVPRTVPRTDAAFPPPSSAAAAAPPTYKEPSAPPAAGLVAGPTLISQGTPIAARSGRPDEKNAKGSKSLPSSPIKRPVAGPSSLMENTVVPYGQRSLEHGTLSSHDLRTRDSKYQTNRIPLARGQRYGKCEGTVEKETVL</sequence>
<accession>A0AAD9NBH6</accession>